<dbReference type="AlphaFoldDB" id="A0A2Y9AZ64"/>
<dbReference type="SUPFAM" id="SSF81901">
    <property type="entry name" value="HCP-like"/>
    <property type="match status" value="3"/>
</dbReference>
<sequence>MIRAALCLAALSIGGAALAQGSLSELERAADEGVPAAQRALAERLLSGDGLLPNYARAAELLRAAAAAGDPAAQNRLGQMLHDGLGVPQDRAAALRWFASAAEAGQPEHLHDYATVLEADDPARAAELYARAAETGHVPSMTSLGVLLQDGRGVAQDPAAARLRYEAASAAGDMRATNNLGLLYVRGDGVAQDYAKAFALFTEAAEAGSRQAMTNLGVMYENGFGTAVDEARAAELYRMGAAGPVAGSDPGLTRDPRLLPVLPDALDSLRQSAQAGDPIAEYQLALLLAEQGDFAALREAATLFRAAAEAGHGPSMANLGRLYFLGLGVPQDFVLGQMWLLLAQRAGTDTAALALAFGKRPTNEQIAEAQSRAMARLE</sequence>
<accession>A0A2Y9AZ64</accession>
<evidence type="ECO:0000313" key="3">
    <source>
        <dbReference type="EMBL" id="SSA49471.1"/>
    </source>
</evidence>
<reference evidence="2 4" key="2">
    <citation type="submission" date="2018-03" db="EMBL/GenBank/DDBJ databases">
        <title>Genomic Encyclopedia of Archaeal and Bacterial Type Strains, Phase II (KMG-II): from individual species to whole genera.</title>
        <authorList>
            <person name="Goeker M."/>
        </authorList>
    </citation>
    <scope>NUCLEOTIDE SEQUENCE [LARGE SCALE GENOMIC DNA]</scope>
    <source>
        <strain evidence="2 4">DSM 25227</strain>
    </source>
</reference>
<name>A0A2Y9AZ64_9RHOB</name>
<dbReference type="Gene3D" id="1.25.40.10">
    <property type="entry name" value="Tetratricopeptide repeat domain"/>
    <property type="match status" value="3"/>
</dbReference>
<dbReference type="PANTHER" id="PTHR11102:SF160">
    <property type="entry name" value="ERAD-ASSOCIATED E3 UBIQUITIN-PROTEIN LIGASE COMPONENT HRD3"/>
    <property type="match status" value="1"/>
</dbReference>
<protein>
    <recommendedName>
        <fullName evidence="6">TPR repeat</fullName>
    </recommendedName>
</protein>
<evidence type="ECO:0000313" key="5">
    <source>
        <dbReference type="Proteomes" id="UP000251571"/>
    </source>
</evidence>
<evidence type="ECO:0000313" key="2">
    <source>
        <dbReference type="EMBL" id="PWJ15788.1"/>
    </source>
</evidence>
<dbReference type="SMART" id="SM00671">
    <property type="entry name" value="SEL1"/>
    <property type="match status" value="7"/>
</dbReference>
<evidence type="ECO:0000313" key="4">
    <source>
        <dbReference type="Proteomes" id="UP000245839"/>
    </source>
</evidence>
<dbReference type="Pfam" id="PF08238">
    <property type="entry name" value="Sel1"/>
    <property type="match status" value="8"/>
</dbReference>
<dbReference type="RefSeq" id="WP_170125470.1">
    <property type="nucleotide sequence ID" value="NZ_QGDJ01000010.1"/>
</dbReference>
<keyword evidence="4" id="KW-1185">Reference proteome</keyword>
<dbReference type="Proteomes" id="UP000251571">
    <property type="component" value="Unassembled WGS sequence"/>
</dbReference>
<dbReference type="Proteomes" id="UP000245839">
    <property type="component" value="Unassembled WGS sequence"/>
</dbReference>
<dbReference type="InterPro" id="IPR050767">
    <property type="entry name" value="Sel1_AlgK"/>
</dbReference>
<dbReference type="InterPro" id="IPR011990">
    <property type="entry name" value="TPR-like_helical_dom_sf"/>
</dbReference>
<gene>
    <name evidence="2" type="ORF">BCF38_1108</name>
    <name evidence="3" type="ORF">SAMN05421539_1108</name>
</gene>
<dbReference type="PANTHER" id="PTHR11102">
    <property type="entry name" value="SEL-1-LIKE PROTEIN"/>
    <property type="match status" value="1"/>
</dbReference>
<dbReference type="EMBL" id="QGDJ01000010">
    <property type="protein sequence ID" value="PWJ15788.1"/>
    <property type="molecule type" value="Genomic_DNA"/>
</dbReference>
<feature type="signal peptide" evidence="1">
    <location>
        <begin position="1"/>
        <end position="19"/>
    </location>
</feature>
<feature type="chain" id="PRO_5036326982" description="TPR repeat" evidence="1">
    <location>
        <begin position="20"/>
        <end position="378"/>
    </location>
</feature>
<dbReference type="EMBL" id="UETC01000010">
    <property type="protein sequence ID" value="SSA49471.1"/>
    <property type="molecule type" value="Genomic_DNA"/>
</dbReference>
<keyword evidence="1" id="KW-0732">Signal</keyword>
<evidence type="ECO:0008006" key="6">
    <source>
        <dbReference type="Google" id="ProtNLM"/>
    </source>
</evidence>
<reference evidence="3 5" key="1">
    <citation type="submission" date="2016-10" db="EMBL/GenBank/DDBJ databases">
        <authorList>
            <person name="Cai Z."/>
        </authorList>
    </citation>
    <scope>NUCLEOTIDE SEQUENCE [LARGE SCALE GENOMIC DNA]</scope>
    <source>
        <strain evidence="3 5">DSM 25227</strain>
    </source>
</reference>
<proteinExistence type="predicted"/>
<dbReference type="InterPro" id="IPR006597">
    <property type="entry name" value="Sel1-like"/>
</dbReference>
<evidence type="ECO:0000256" key="1">
    <source>
        <dbReference type="SAM" id="SignalP"/>
    </source>
</evidence>
<organism evidence="3 5">
    <name type="scientific">Jannaschia seohaensis</name>
    <dbReference type="NCBI Taxonomy" id="475081"/>
    <lineage>
        <taxon>Bacteria</taxon>
        <taxon>Pseudomonadati</taxon>
        <taxon>Pseudomonadota</taxon>
        <taxon>Alphaproteobacteria</taxon>
        <taxon>Rhodobacterales</taxon>
        <taxon>Roseobacteraceae</taxon>
        <taxon>Jannaschia</taxon>
    </lineage>
</organism>